<dbReference type="RefSeq" id="WP_378018239.1">
    <property type="nucleotide sequence ID" value="NZ_JBHSKT010000009.1"/>
</dbReference>
<evidence type="ECO:0000313" key="2">
    <source>
        <dbReference type="Proteomes" id="UP001596161"/>
    </source>
</evidence>
<keyword evidence="2" id="KW-1185">Reference proteome</keyword>
<sequence>MERTIEWYNNYDIVFQATLDSVHTYSPFSQTAFFSTKTVYKGRVPATLNISPPNFGTSCSFNLAGKEGNTYIIYGYLTEKGKIQTHFCNGTMRLFTNEQLDTLKISEFQKNTFRQEVKFLNAIAGIREGEVKVNYSNGIRQSKGKFVNGIPDHYWIYFNFYGKKISEGNYVNGRKEGKWREYEYEVSLNKITRKRKVKLHSYSEGKYVDGKKEGDWRIFRPSKEFWFSESYKNGEYVTD</sequence>
<reference evidence="2" key="1">
    <citation type="journal article" date="2019" name="Int. J. Syst. Evol. Microbiol.">
        <title>The Global Catalogue of Microorganisms (GCM) 10K type strain sequencing project: providing services to taxonomists for standard genome sequencing and annotation.</title>
        <authorList>
            <consortium name="The Broad Institute Genomics Platform"/>
            <consortium name="The Broad Institute Genome Sequencing Center for Infectious Disease"/>
            <person name="Wu L."/>
            <person name="Ma J."/>
        </authorList>
    </citation>
    <scope>NUCLEOTIDE SEQUENCE [LARGE SCALE GENOMIC DNA]</scope>
    <source>
        <strain evidence="2">KACC 12602</strain>
    </source>
</reference>
<name>A0ABW0ED98_9BACT</name>
<accession>A0ABW0ED98</accession>
<protein>
    <submittedName>
        <fullName evidence="1">Toxin-antitoxin system YwqK family antitoxin</fullName>
    </submittedName>
</protein>
<dbReference type="InterPro" id="IPR008993">
    <property type="entry name" value="TIMP-like_OB-fold"/>
</dbReference>
<evidence type="ECO:0000313" key="1">
    <source>
        <dbReference type="EMBL" id="MFC5271882.1"/>
    </source>
</evidence>
<dbReference type="EMBL" id="JBHSKT010000009">
    <property type="protein sequence ID" value="MFC5271882.1"/>
    <property type="molecule type" value="Genomic_DNA"/>
</dbReference>
<dbReference type="Gene3D" id="2.40.50.120">
    <property type="match status" value="1"/>
</dbReference>
<dbReference type="SUPFAM" id="SSF50242">
    <property type="entry name" value="TIMP-like"/>
    <property type="match status" value="1"/>
</dbReference>
<organism evidence="1 2">
    <name type="scientific">Adhaeribacter terreus</name>
    <dbReference type="NCBI Taxonomy" id="529703"/>
    <lineage>
        <taxon>Bacteria</taxon>
        <taxon>Pseudomonadati</taxon>
        <taxon>Bacteroidota</taxon>
        <taxon>Cytophagia</taxon>
        <taxon>Cytophagales</taxon>
        <taxon>Hymenobacteraceae</taxon>
        <taxon>Adhaeribacter</taxon>
    </lineage>
</organism>
<dbReference type="SUPFAM" id="SSF82185">
    <property type="entry name" value="Histone H3 K4-specific methyltransferase SET7/9 N-terminal domain"/>
    <property type="match status" value="1"/>
</dbReference>
<dbReference type="Gene3D" id="2.20.110.10">
    <property type="entry name" value="Histone H3 K4-specific methyltransferase SET7/9 N-terminal domain"/>
    <property type="match status" value="1"/>
</dbReference>
<comment type="caution">
    <text evidence="1">The sequence shown here is derived from an EMBL/GenBank/DDBJ whole genome shotgun (WGS) entry which is preliminary data.</text>
</comment>
<proteinExistence type="predicted"/>
<dbReference type="Proteomes" id="UP001596161">
    <property type="component" value="Unassembled WGS sequence"/>
</dbReference>
<gene>
    <name evidence="1" type="ORF">ACFPIB_14785</name>
</gene>